<dbReference type="InterPro" id="IPR016181">
    <property type="entry name" value="Acyl_CoA_acyltransferase"/>
</dbReference>
<feature type="domain" description="N-acetyltransferase" evidence="3">
    <location>
        <begin position="1"/>
        <end position="158"/>
    </location>
</feature>
<accession>A0A6B0XZM1</accession>
<gene>
    <name evidence="4" type="ORF">F4Y60_08880</name>
</gene>
<evidence type="ECO:0000313" key="4">
    <source>
        <dbReference type="EMBL" id="MXY34184.1"/>
    </source>
</evidence>
<dbReference type="CDD" id="cd04301">
    <property type="entry name" value="NAT_SF"/>
    <property type="match status" value="1"/>
</dbReference>
<dbReference type="AlphaFoldDB" id="A0A6B0XZM1"/>
<dbReference type="Gene3D" id="3.40.630.30">
    <property type="match status" value="1"/>
</dbReference>
<dbReference type="Pfam" id="PF00583">
    <property type="entry name" value="Acetyltransf_1"/>
    <property type="match status" value="1"/>
</dbReference>
<dbReference type="GO" id="GO:0016747">
    <property type="term" value="F:acyltransferase activity, transferring groups other than amino-acyl groups"/>
    <property type="evidence" value="ECO:0007669"/>
    <property type="project" value="InterPro"/>
</dbReference>
<dbReference type="InterPro" id="IPR050832">
    <property type="entry name" value="Bact_Acetyltransf"/>
</dbReference>
<proteinExistence type="predicted"/>
<name>A0A6B0XZM1_9RHOB</name>
<dbReference type="SUPFAM" id="SSF55729">
    <property type="entry name" value="Acyl-CoA N-acyltransferases (Nat)"/>
    <property type="match status" value="1"/>
</dbReference>
<organism evidence="4">
    <name type="scientific">Boseongicola sp. SB0664_bin_43</name>
    <dbReference type="NCBI Taxonomy" id="2604844"/>
    <lineage>
        <taxon>Bacteria</taxon>
        <taxon>Pseudomonadati</taxon>
        <taxon>Pseudomonadota</taxon>
        <taxon>Alphaproteobacteria</taxon>
        <taxon>Rhodobacterales</taxon>
        <taxon>Paracoccaceae</taxon>
        <taxon>Boseongicola</taxon>
    </lineage>
</organism>
<keyword evidence="2" id="KW-0012">Acyltransferase</keyword>
<evidence type="ECO:0000259" key="3">
    <source>
        <dbReference type="PROSITE" id="PS51186"/>
    </source>
</evidence>
<evidence type="ECO:0000256" key="2">
    <source>
        <dbReference type="ARBA" id="ARBA00023315"/>
    </source>
</evidence>
<keyword evidence="1 4" id="KW-0808">Transferase</keyword>
<sequence>MIIRPAVEGDAGRLAEIQNPVIRDTAITFNPKERSETEMRVAVRDRPCFLVAEVGGRVMGFACYDQLRKGPGYARTVEHTIVISEEGRGQGMGRALMDAIVEHARDAGIGSIWAGVSGENPAGVAFHASLGFEEVARLPKVGYKFGRWIDLVLLRKCLDEACQE</sequence>
<dbReference type="InterPro" id="IPR000182">
    <property type="entry name" value="GNAT_dom"/>
</dbReference>
<protein>
    <submittedName>
        <fullName evidence="4">N-acetyltransferase family protein</fullName>
    </submittedName>
</protein>
<evidence type="ECO:0000256" key="1">
    <source>
        <dbReference type="ARBA" id="ARBA00022679"/>
    </source>
</evidence>
<dbReference type="PANTHER" id="PTHR43877">
    <property type="entry name" value="AMINOALKYLPHOSPHONATE N-ACETYLTRANSFERASE-RELATED-RELATED"/>
    <property type="match status" value="1"/>
</dbReference>
<dbReference type="PROSITE" id="PS51186">
    <property type="entry name" value="GNAT"/>
    <property type="match status" value="1"/>
</dbReference>
<comment type="caution">
    <text evidence="4">The sequence shown here is derived from an EMBL/GenBank/DDBJ whole genome shotgun (WGS) entry which is preliminary data.</text>
</comment>
<reference evidence="4" key="1">
    <citation type="submission" date="2019-09" db="EMBL/GenBank/DDBJ databases">
        <title>Characterisation of the sponge microbiome using genome-centric metagenomics.</title>
        <authorList>
            <person name="Engelberts J.P."/>
            <person name="Robbins S.J."/>
            <person name="De Goeij J.M."/>
            <person name="Aranda M."/>
            <person name="Bell S.C."/>
            <person name="Webster N.S."/>
        </authorList>
    </citation>
    <scope>NUCLEOTIDE SEQUENCE</scope>
    <source>
        <strain evidence="4">SB0664_bin_43</strain>
    </source>
</reference>
<dbReference type="EMBL" id="VXRY01000351">
    <property type="protein sequence ID" value="MXY34184.1"/>
    <property type="molecule type" value="Genomic_DNA"/>
</dbReference>